<evidence type="ECO:0000313" key="2">
    <source>
        <dbReference type="EMBL" id="KAH3748252.1"/>
    </source>
</evidence>
<dbReference type="AlphaFoldDB" id="A0A9D4DHM7"/>
<name>A0A9D4DHM7_DREPO</name>
<reference evidence="2" key="2">
    <citation type="submission" date="2020-11" db="EMBL/GenBank/DDBJ databases">
        <authorList>
            <person name="McCartney M.A."/>
            <person name="Auch B."/>
            <person name="Kono T."/>
            <person name="Mallez S."/>
            <person name="Becker A."/>
            <person name="Gohl D.M."/>
            <person name="Silverstein K.A.T."/>
            <person name="Koren S."/>
            <person name="Bechman K.B."/>
            <person name="Herman A."/>
            <person name="Abrahante J.E."/>
            <person name="Garbe J."/>
        </authorList>
    </citation>
    <scope>NUCLEOTIDE SEQUENCE</scope>
    <source>
        <strain evidence="2">Duluth1</strain>
        <tissue evidence="2">Whole animal</tissue>
    </source>
</reference>
<protein>
    <submittedName>
        <fullName evidence="2">Uncharacterized protein</fullName>
    </submittedName>
</protein>
<comment type="caution">
    <text evidence="2">The sequence shown here is derived from an EMBL/GenBank/DDBJ whole genome shotgun (WGS) entry which is preliminary data.</text>
</comment>
<proteinExistence type="predicted"/>
<dbReference type="Proteomes" id="UP000828390">
    <property type="component" value="Unassembled WGS sequence"/>
</dbReference>
<keyword evidence="3" id="KW-1185">Reference proteome</keyword>
<feature type="region of interest" description="Disordered" evidence="1">
    <location>
        <begin position="1"/>
        <end position="27"/>
    </location>
</feature>
<reference evidence="2" key="1">
    <citation type="journal article" date="2019" name="bioRxiv">
        <title>The Genome of the Zebra Mussel, Dreissena polymorpha: A Resource for Invasive Species Research.</title>
        <authorList>
            <person name="McCartney M.A."/>
            <person name="Auch B."/>
            <person name="Kono T."/>
            <person name="Mallez S."/>
            <person name="Zhang Y."/>
            <person name="Obille A."/>
            <person name="Becker A."/>
            <person name="Abrahante J.E."/>
            <person name="Garbe J."/>
            <person name="Badalamenti J.P."/>
            <person name="Herman A."/>
            <person name="Mangelson H."/>
            <person name="Liachko I."/>
            <person name="Sullivan S."/>
            <person name="Sone E.D."/>
            <person name="Koren S."/>
            <person name="Silverstein K.A.T."/>
            <person name="Beckman K.B."/>
            <person name="Gohl D.M."/>
        </authorList>
    </citation>
    <scope>NUCLEOTIDE SEQUENCE</scope>
    <source>
        <strain evidence="2">Duluth1</strain>
        <tissue evidence="2">Whole animal</tissue>
    </source>
</reference>
<sequence>MFEQANGQEKETFPPVAEDDTIAFPGDRQPACTSSTTVIETPNDQCSPAFHDYLVNAPQKRKTKNARS</sequence>
<accession>A0A9D4DHM7</accession>
<gene>
    <name evidence="2" type="ORF">DPMN_182690</name>
</gene>
<dbReference type="EMBL" id="JAIWYP010000010">
    <property type="protein sequence ID" value="KAH3748252.1"/>
    <property type="molecule type" value="Genomic_DNA"/>
</dbReference>
<evidence type="ECO:0000256" key="1">
    <source>
        <dbReference type="SAM" id="MobiDB-lite"/>
    </source>
</evidence>
<organism evidence="2 3">
    <name type="scientific">Dreissena polymorpha</name>
    <name type="common">Zebra mussel</name>
    <name type="synonym">Mytilus polymorpha</name>
    <dbReference type="NCBI Taxonomy" id="45954"/>
    <lineage>
        <taxon>Eukaryota</taxon>
        <taxon>Metazoa</taxon>
        <taxon>Spiralia</taxon>
        <taxon>Lophotrochozoa</taxon>
        <taxon>Mollusca</taxon>
        <taxon>Bivalvia</taxon>
        <taxon>Autobranchia</taxon>
        <taxon>Heteroconchia</taxon>
        <taxon>Euheterodonta</taxon>
        <taxon>Imparidentia</taxon>
        <taxon>Neoheterodontei</taxon>
        <taxon>Myida</taxon>
        <taxon>Dreissenoidea</taxon>
        <taxon>Dreissenidae</taxon>
        <taxon>Dreissena</taxon>
    </lineage>
</organism>
<evidence type="ECO:0000313" key="3">
    <source>
        <dbReference type="Proteomes" id="UP000828390"/>
    </source>
</evidence>